<dbReference type="PANTHER" id="PTHR10569">
    <property type="entry name" value="GLYCOGEN DEBRANCHING ENZYME"/>
    <property type="match status" value="1"/>
</dbReference>
<dbReference type="Proteomes" id="UP001497482">
    <property type="component" value="Chromosome 14"/>
</dbReference>
<protein>
    <recommendedName>
        <fullName evidence="6">Glycogen debranching enzyme</fullName>
    </recommendedName>
</protein>
<organism evidence="4 5">
    <name type="scientific">Knipowitschia caucasica</name>
    <name type="common">Caucasian dwarf goby</name>
    <name type="synonym">Pomatoschistus caucasicus</name>
    <dbReference type="NCBI Taxonomy" id="637954"/>
    <lineage>
        <taxon>Eukaryota</taxon>
        <taxon>Metazoa</taxon>
        <taxon>Chordata</taxon>
        <taxon>Craniata</taxon>
        <taxon>Vertebrata</taxon>
        <taxon>Euteleostomi</taxon>
        <taxon>Actinopterygii</taxon>
        <taxon>Neopterygii</taxon>
        <taxon>Teleostei</taxon>
        <taxon>Neoteleostei</taxon>
        <taxon>Acanthomorphata</taxon>
        <taxon>Gobiaria</taxon>
        <taxon>Gobiiformes</taxon>
        <taxon>Gobioidei</taxon>
        <taxon>Gobiidae</taxon>
        <taxon>Gobiinae</taxon>
        <taxon>Knipowitschia</taxon>
    </lineage>
</organism>
<evidence type="ECO:0000256" key="1">
    <source>
        <dbReference type="SAM" id="MobiDB-lite"/>
    </source>
</evidence>
<dbReference type="FunFam" id="3.20.20.80:FF:000070">
    <property type="entry name" value="GDB1p Glycogen debranching enzyme"/>
    <property type="match status" value="1"/>
</dbReference>
<dbReference type="Gene3D" id="3.20.20.80">
    <property type="entry name" value="Glycosidases"/>
    <property type="match status" value="1"/>
</dbReference>
<feature type="domain" description="Eukaryotic glycogen debranching enzyme N-terminal" evidence="2">
    <location>
        <begin position="33"/>
        <end position="118"/>
    </location>
</feature>
<evidence type="ECO:0000259" key="3">
    <source>
        <dbReference type="Pfam" id="PF14701"/>
    </source>
</evidence>
<dbReference type="GO" id="GO:0004135">
    <property type="term" value="F:amylo-alpha-1,6-glucosidase activity"/>
    <property type="evidence" value="ECO:0007669"/>
    <property type="project" value="InterPro"/>
</dbReference>
<dbReference type="GO" id="GO:0004134">
    <property type="term" value="F:4-alpha-glucanotransferase activity"/>
    <property type="evidence" value="ECO:0007669"/>
    <property type="project" value="InterPro"/>
</dbReference>
<evidence type="ECO:0000313" key="4">
    <source>
        <dbReference type="EMBL" id="CAL1581131.1"/>
    </source>
</evidence>
<dbReference type="InterPro" id="IPR017853">
    <property type="entry name" value="GH"/>
</dbReference>
<reference evidence="4 5" key="1">
    <citation type="submission" date="2024-04" db="EMBL/GenBank/DDBJ databases">
        <authorList>
            <person name="Waldvogel A.-M."/>
            <person name="Schoenle A."/>
        </authorList>
    </citation>
    <scope>NUCLEOTIDE SEQUENCE [LARGE SCALE GENOMIC DNA]</scope>
</reference>
<sequence>MLPQHLKQIRVLMLHEKENLERTLFRLEQGFELQFRLGPSLQGRRVSVHTNYPLEGQPFRRHVFRAMAWNFPSGRDDDSDKFCSLDLKMAGSYQYYFGYGGIERSGGGYIVVDPVLRVGPDNHVLPLDCVTIQTYLSKCLGLLDDWPDRLRVAKETGYNMIHFTPLQTLGESRSCYSLADQLSLSPGFSPPGCSYGWEEVGALVERLRTEWDMVCITDVVYNHTAANSPWIQEHPECGYNLVNSPHLRPAWVLDRALWHLTTRMGEGRYEERGLPAEVTEDQHLQAIRSVMWEEIFPQIRLWEFFQLDVDHVVLQFKALLNHGAQSGRSERVQGLKMVQDPEFKRFGNTVDMDSALDMFVPHSSSVNHVEECCGRFRQRLCELNQEQLRVVQQHQEQGTLLRHGTGDTTETRHRGHYRDTAQRTLPRHGTEDTTETRHRGHYRDTAQRTLPRHGTGDTTETRHRGHYRDTAQGTLLRHGTGDTTETRHRGHY</sequence>
<dbReference type="EMBL" id="OZ035836">
    <property type="protein sequence ID" value="CAL1581131.1"/>
    <property type="molecule type" value="Genomic_DNA"/>
</dbReference>
<proteinExistence type="predicted"/>
<dbReference type="InterPro" id="IPR010401">
    <property type="entry name" value="AGL/Gdb1"/>
</dbReference>
<keyword evidence="5" id="KW-1185">Reference proteome</keyword>
<dbReference type="AlphaFoldDB" id="A0AAV2JTZ0"/>
<accession>A0AAV2JTZ0</accession>
<feature type="region of interest" description="Disordered" evidence="1">
    <location>
        <begin position="446"/>
        <end position="492"/>
    </location>
</feature>
<dbReference type="SUPFAM" id="SSF51445">
    <property type="entry name" value="(Trans)glycosidases"/>
    <property type="match status" value="1"/>
</dbReference>
<dbReference type="PANTHER" id="PTHR10569:SF2">
    <property type="entry name" value="GLYCOGEN DEBRANCHING ENZYME"/>
    <property type="match status" value="1"/>
</dbReference>
<evidence type="ECO:0008006" key="6">
    <source>
        <dbReference type="Google" id="ProtNLM"/>
    </source>
</evidence>
<dbReference type="InterPro" id="IPR032792">
    <property type="entry name" value="AGL_glucanoTrfase"/>
</dbReference>
<evidence type="ECO:0000259" key="2">
    <source>
        <dbReference type="Pfam" id="PF14699"/>
    </source>
</evidence>
<dbReference type="Pfam" id="PF14699">
    <property type="entry name" value="hGDE_N"/>
    <property type="match status" value="1"/>
</dbReference>
<dbReference type="GO" id="GO:0005980">
    <property type="term" value="P:glycogen catabolic process"/>
    <property type="evidence" value="ECO:0007669"/>
    <property type="project" value="InterPro"/>
</dbReference>
<dbReference type="Pfam" id="PF14701">
    <property type="entry name" value="hDGE_amylase"/>
    <property type="match status" value="1"/>
</dbReference>
<feature type="region of interest" description="Disordered" evidence="1">
    <location>
        <begin position="422"/>
        <end position="441"/>
    </location>
</feature>
<dbReference type="InterPro" id="IPR029436">
    <property type="entry name" value="AGL_euk_N"/>
</dbReference>
<evidence type="ECO:0000313" key="5">
    <source>
        <dbReference type="Proteomes" id="UP001497482"/>
    </source>
</evidence>
<feature type="compositionally biased region" description="Basic and acidic residues" evidence="1">
    <location>
        <begin position="428"/>
        <end position="441"/>
    </location>
</feature>
<gene>
    <name evidence="4" type="ORF">KC01_LOCUS11903</name>
</gene>
<name>A0AAV2JTZ0_KNICA</name>
<feature type="domain" description="Glycogen debranching enzyme glucanotransferase" evidence="3">
    <location>
        <begin position="124"/>
        <end position="397"/>
    </location>
</feature>